<evidence type="ECO:0000256" key="1">
    <source>
        <dbReference type="ARBA" id="ARBA00004141"/>
    </source>
</evidence>
<evidence type="ECO:0000313" key="9">
    <source>
        <dbReference type="EMBL" id="KAK9512275.1"/>
    </source>
</evidence>
<reference evidence="9 10" key="1">
    <citation type="submission" date="2022-12" db="EMBL/GenBank/DDBJ databases">
        <title>Chromosome-level genome assembly of true bugs.</title>
        <authorList>
            <person name="Ma L."/>
            <person name="Li H."/>
        </authorList>
    </citation>
    <scope>NUCLEOTIDE SEQUENCE [LARGE SCALE GENOMIC DNA]</scope>
    <source>
        <strain evidence="9">Lab_2022b</strain>
    </source>
</reference>
<comment type="subcellular location">
    <subcellularLocation>
        <location evidence="1">Membrane</location>
        <topology evidence="1">Multi-pass membrane protein</topology>
    </subcellularLocation>
</comment>
<keyword evidence="10" id="KW-1185">Reference proteome</keyword>
<evidence type="ECO:0000256" key="5">
    <source>
        <dbReference type="ARBA" id="ARBA00022989"/>
    </source>
</evidence>
<dbReference type="AlphaFoldDB" id="A0AAW1DR68"/>
<feature type="transmembrane region" description="Helical" evidence="7">
    <location>
        <begin position="483"/>
        <end position="506"/>
    </location>
</feature>
<name>A0AAW1DR68_9HEMI</name>
<evidence type="ECO:0000313" key="10">
    <source>
        <dbReference type="Proteomes" id="UP001461498"/>
    </source>
</evidence>
<evidence type="ECO:0000256" key="2">
    <source>
        <dbReference type="ARBA" id="ARBA00008335"/>
    </source>
</evidence>
<dbReference type="Gene3D" id="1.20.1250.20">
    <property type="entry name" value="MFS general substrate transporter like domains"/>
    <property type="match status" value="1"/>
</dbReference>
<protein>
    <recommendedName>
        <fullName evidence="8">Major facilitator superfamily (MFS) profile domain-containing protein</fullName>
    </recommendedName>
</protein>
<feature type="transmembrane region" description="Helical" evidence="7">
    <location>
        <begin position="213"/>
        <end position="235"/>
    </location>
</feature>
<evidence type="ECO:0000256" key="4">
    <source>
        <dbReference type="ARBA" id="ARBA00022692"/>
    </source>
</evidence>
<feature type="transmembrane region" description="Helical" evidence="7">
    <location>
        <begin position="546"/>
        <end position="565"/>
    </location>
</feature>
<dbReference type="Pfam" id="PF00083">
    <property type="entry name" value="Sugar_tr"/>
    <property type="match status" value="1"/>
</dbReference>
<dbReference type="InterPro" id="IPR005828">
    <property type="entry name" value="MFS_sugar_transport-like"/>
</dbReference>
<dbReference type="PANTHER" id="PTHR23511">
    <property type="entry name" value="SYNAPTIC VESICLE GLYCOPROTEIN 2"/>
    <property type="match status" value="1"/>
</dbReference>
<dbReference type="PANTHER" id="PTHR23511:SF38">
    <property type="entry name" value="SYNAPTIC VESICLE 2-RELATED PROTEIN-LIKE PROTEIN"/>
    <property type="match status" value="1"/>
</dbReference>
<feature type="transmembrane region" description="Helical" evidence="7">
    <location>
        <begin position="156"/>
        <end position="174"/>
    </location>
</feature>
<feature type="domain" description="Major facilitator superfamily (MFS) profile" evidence="8">
    <location>
        <begin position="89"/>
        <end position="575"/>
    </location>
</feature>
<dbReference type="EMBL" id="JAPXFL010000001">
    <property type="protein sequence ID" value="KAK9512275.1"/>
    <property type="molecule type" value="Genomic_DNA"/>
</dbReference>
<feature type="transmembrane region" description="Helical" evidence="7">
    <location>
        <begin position="180"/>
        <end position="201"/>
    </location>
</feature>
<dbReference type="GO" id="GO:0016020">
    <property type="term" value="C:membrane"/>
    <property type="evidence" value="ECO:0007669"/>
    <property type="project" value="UniProtKB-SubCell"/>
</dbReference>
<organism evidence="9 10">
    <name type="scientific">Rhynocoris fuscipes</name>
    <dbReference type="NCBI Taxonomy" id="488301"/>
    <lineage>
        <taxon>Eukaryota</taxon>
        <taxon>Metazoa</taxon>
        <taxon>Ecdysozoa</taxon>
        <taxon>Arthropoda</taxon>
        <taxon>Hexapoda</taxon>
        <taxon>Insecta</taxon>
        <taxon>Pterygota</taxon>
        <taxon>Neoptera</taxon>
        <taxon>Paraneoptera</taxon>
        <taxon>Hemiptera</taxon>
        <taxon>Heteroptera</taxon>
        <taxon>Panheteroptera</taxon>
        <taxon>Cimicomorpha</taxon>
        <taxon>Reduviidae</taxon>
        <taxon>Harpactorinae</taxon>
        <taxon>Harpactorini</taxon>
        <taxon>Rhynocoris</taxon>
    </lineage>
</organism>
<feature type="transmembrane region" description="Helical" evidence="7">
    <location>
        <begin position="458"/>
        <end position="477"/>
    </location>
</feature>
<keyword evidence="5 7" id="KW-1133">Transmembrane helix</keyword>
<dbReference type="GO" id="GO:0022857">
    <property type="term" value="F:transmembrane transporter activity"/>
    <property type="evidence" value="ECO:0007669"/>
    <property type="project" value="InterPro"/>
</dbReference>
<feature type="transmembrane region" description="Helical" evidence="7">
    <location>
        <begin position="255"/>
        <end position="275"/>
    </location>
</feature>
<comment type="similarity">
    <text evidence="2">Belongs to the major facilitator superfamily.</text>
</comment>
<proteinExistence type="inferred from homology"/>
<comment type="caution">
    <text evidence="9">The sequence shown here is derived from an EMBL/GenBank/DDBJ whole genome shotgun (WGS) entry which is preliminary data.</text>
</comment>
<keyword evidence="4 7" id="KW-0812">Transmembrane</keyword>
<feature type="transmembrane region" description="Helical" evidence="7">
    <location>
        <begin position="359"/>
        <end position="380"/>
    </location>
</feature>
<dbReference type="PROSITE" id="PS50850">
    <property type="entry name" value="MFS"/>
    <property type="match status" value="1"/>
</dbReference>
<evidence type="ECO:0000256" key="7">
    <source>
        <dbReference type="SAM" id="Phobius"/>
    </source>
</evidence>
<accession>A0AAW1DR68</accession>
<dbReference type="InterPro" id="IPR036259">
    <property type="entry name" value="MFS_trans_sf"/>
</dbReference>
<evidence type="ECO:0000256" key="3">
    <source>
        <dbReference type="ARBA" id="ARBA00022448"/>
    </source>
</evidence>
<feature type="transmembrane region" description="Helical" evidence="7">
    <location>
        <begin position="433"/>
        <end position="451"/>
    </location>
</feature>
<evidence type="ECO:0000256" key="6">
    <source>
        <dbReference type="ARBA" id="ARBA00023136"/>
    </source>
</evidence>
<keyword evidence="6 7" id="KW-0472">Membrane</keyword>
<evidence type="ECO:0000259" key="8">
    <source>
        <dbReference type="PROSITE" id="PS50850"/>
    </source>
</evidence>
<feature type="transmembrane region" description="Helical" evidence="7">
    <location>
        <begin position="518"/>
        <end position="540"/>
    </location>
</feature>
<keyword evidence="3" id="KW-0813">Transport</keyword>
<dbReference type="Proteomes" id="UP001461498">
    <property type="component" value="Unassembled WGS sequence"/>
</dbReference>
<dbReference type="InterPro" id="IPR020846">
    <property type="entry name" value="MFS_dom"/>
</dbReference>
<feature type="transmembrane region" description="Helical" evidence="7">
    <location>
        <begin position="87"/>
        <end position="114"/>
    </location>
</feature>
<gene>
    <name evidence="9" type="ORF">O3M35_000738</name>
</gene>
<feature type="transmembrane region" description="Helical" evidence="7">
    <location>
        <begin position="126"/>
        <end position="144"/>
    </location>
</feature>
<sequence>MNHREHHSRRASFAHILETSNPNLLATPHAALPSPATGQRSVYALPHARLSHAEMERLVFKKTIEDREVKINFNEAIRETGFGCFQVHLVLVCGLIFLTCSASCTALSFTLPAAQCDLSLSSRDMGIINTSPLFGMIVGTFIWGTMSDTKGRRLTLIVCLSVDFTATVIASFSFHKWLLLSARFLNGVGIIGAESLVFAYLGEFLSEEKRDALLFSMELFYNLGVVYIPSISWIILPLPVDINLGGGFHYHSWNLFTLATGFPGLIAIILLTFTLPESPKYLLTKGEIKKMERILARMFKVNHRGIRHIDRKYPVKVTSTEDPNVISFFAIKVIAGRGYCRELYNQYKTLFKRPTKIHVIKFCILDFFVAFSFLSLLIWLPELLKRSNLYKEMVEHGPPQTVCYASGYVKTSAMVREGGDCPQKIPTEVYTEALIICAFCIPATISLYFALEYVPKKILIVLLTSFAGSVTLSIAFAKNVYVMVALMCCFEASSTVIETILFVCVVEVIPTNVSGTALAITVTCGRIAAVLANIITGMLVDAHCEIVLYVMAGSFFSGSLVACTLPNRVNDQFLY</sequence>
<dbReference type="SUPFAM" id="SSF103473">
    <property type="entry name" value="MFS general substrate transporter"/>
    <property type="match status" value="1"/>
</dbReference>